<dbReference type="InterPro" id="IPR036879">
    <property type="entry name" value="TF_MADSbox_sf"/>
</dbReference>
<dbReference type="Proteomes" id="UP000694864">
    <property type="component" value="Chromosome 6"/>
</dbReference>
<sequence length="281" mass="32089">MTMKRGGTKRKIEIKKRDSKQQRSVACSKRRQTLFSKAADLCLLSGANIAVFVTSPAENSDVVYSFSGYSPASEIADCYLNGRSPPKITNTQTKLGFWWEDLDLYRYCDDLCELKIIEDHMMRTKKHLMDCIEKIEISQFVSNSDQNPSSSSLDENPKSSSPEQKNSTFSSLEKICGAQVICYDQNPSFRPIEDLYLDGESAALYDQSGYLRNRVSLIQEIQSTITNEEDQSLWENLYNVFCLNNDDNNIKLEVPLSDHSSIEEEEELMIDISEYVNEEEI</sequence>
<keyword evidence="3" id="KW-0238">DNA-binding</keyword>
<name>A0ABM0SKJ6_CAMSA</name>
<dbReference type="PANTHER" id="PTHR11945:SF674">
    <property type="entry name" value="AGAMOUS-LIKE 39-RELATED"/>
    <property type="match status" value="1"/>
</dbReference>
<keyword evidence="4" id="KW-0804">Transcription</keyword>
<dbReference type="Gene3D" id="3.40.1810.10">
    <property type="entry name" value="Transcription factor, MADS-box"/>
    <property type="match status" value="1"/>
</dbReference>
<evidence type="ECO:0000313" key="8">
    <source>
        <dbReference type="Proteomes" id="UP000694864"/>
    </source>
</evidence>
<dbReference type="Pfam" id="PF00319">
    <property type="entry name" value="SRF-TF"/>
    <property type="match status" value="1"/>
</dbReference>
<dbReference type="RefSeq" id="XP_010412491.1">
    <property type="nucleotide sequence ID" value="XM_010414189.1"/>
</dbReference>
<evidence type="ECO:0000256" key="1">
    <source>
        <dbReference type="ARBA" id="ARBA00004123"/>
    </source>
</evidence>
<keyword evidence="2" id="KW-0805">Transcription regulation</keyword>
<evidence type="ECO:0000256" key="2">
    <source>
        <dbReference type="ARBA" id="ARBA00023015"/>
    </source>
</evidence>
<dbReference type="CDD" id="cd00266">
    <property type="entry name" value="MADS_SRF_like"/>
    <property type="match status" value="1"/>
</dbReference>
<protein>
    <submittedName>
        <fullName evidence="9">Agamous-like MADS-box protein AGL97</fullName>
    </submittedName>
</protein>
<dbReference type="SMART" id="SM00432">
    <property type="entry name" value="MADS"/>
    <property type="match status" value="1"/>
</dbReference>
<reference evidence="9" key="2">
    <citation type="submission" date="2025-08" db="UniProtKB">
        <authorList>
            <consortium name="RefSeq"/>
        </authorList>
    </citation>
    <scope>IDENTIFICATION</scope>
    <source>
        <tissue evidence="9">Leaf</tissue>
    </source>
</reference>
<evidence type="ECO:0000313" key="9">
    <source>
        <dbReference type="RefSeq" id="XP_010412491.1"/>
    </source>
</evidence>
<dbReference type="InterPro" id="IPR033897">
    <property type="entry name" value="SRF-like_MADS-box"/>
</dbReference>
<evidence type="ECO:0000256" key="3">
    <source>
        <dbReference type="ARBA" id="ARBA00023125"/>
    </source>
</evidence>
<organism evidence="8 9">
    <name type="scientific">Camelina sativa</name>
    <name type="common">False flax</name>
    <name type="synonym">Myagrum sativum</name>
    <dbReference type="NCBI Taxonomy" id="90675"/>
    <lineage>
        <taxon>Eukaryota</taxon>
        <taxon>Viridiplantae</taxon>
        <taxon>Streptophyta</taxon>
        <taxon>Embryophyta</taxon>
        <taxon>Tracheophyta</taxon>
        <taxon>Spermatophyta</taxon>
        <taxon>Magnoliopsida</taxon>
        <taxon>eudicotyledons</taxon>
        <taxon>Gunneridae</taxon>
        <taxon>Pentapetalae</taxon>
        <taxon>rosids</taxon>
        <taxon>malvids</taxon>
        <taxon>Brassicales</taxon>
        <taxon>Brassicaceae</taxon>
        <taxon>Camelineae</taxon>
        <taxon>Camelina</taxon>
    </lineage>
</organism>
<evidence type="ECO:0000256" key="5">
    <source>
        <dbReference type="ARBA" id="ARBA00023242"/>
    </source>
</evidence>
<dbReference type="PROSITE" id="PS50066">
    <property type="entry name" value="MADS_BOX_2"/>
    <property type="match status" value="1"/>
</dbReference>
<keyword evidence="5" id="KW-0539">Nucleus</keyword>
<dbReference type="InterPro" id="IPR002100">
    <property type="entry name" value="TF_MADSbox"/>
</dbReference>
<proteinExistence type="predicted"/>
<feature type="region of interest" description="Disordered" evidence="6">
    <location>
        <begin position="142"/>
        <end position="167"/>
    </location>
</feature>
<evidence type="ECO:0000259" key="7">
    <source>
        <dbReference type="PROSITE" id="PS50066"/>
    </source>
</evidence>
<feature type="compositionally biased region" description="Polar residues" evidence="6">
    <location>
        <begin position="158"/>
        <end position="167"/>
    </location>
</feature>
<feature type="region of interest" description="Disordered" evidence="6">
    <location>
        <begin position="1"/>
        <end position="21"/>
    </location>
</feature>
<feature type="compositionally biased region" description="Basic residues" evidence="6">
    <location>
        <begin position="1"/>
        <end position="14"/>
    </location>
</feature>
<evidence type="ECO:0000256" key="4">
    <source>
        <dbReference type="ARBA" id="ARBA00023163"/>
    </source>
</evidence>
<feature type="compositionally biased region" description="Low complexity" evidence="6">
    <location>
        <begin position="142"/>
        <end position="152"/>
    </location>
</feature>
<comment type="subcellular location">
    <subcellularLocation>
        <location evidence="1">Nucleus</location>
    </subcellularLocation>
</comment>
<keyword evidence="8" id="KW-1185">Reference proteome</keyword>
<evidence type="ECO:0000256" key="6">
    <source>
        <dbReference type="SAM" id="MobiDB-lite"/>
    </source>
</evidence>
<gene>
    <name evidence="9" type="primary">LOC104698797</name>
</gene>
<reference evidence="8" key="1">
    <citation type="journal article" date="2014" name="Nat. Commun.">
        <title>The emerging biofuel crop Camelina sativa retains a highly undifferentiated hexaploid genome structure.</title>
        <authorList>
            <person name="Kagale S."/>
            <person name="Koh C."/>
            <person name="Nixon J."/>
            <person name="Bollina V."/>
            <person name="Clarke W.E."/>
            <person name="Tuteja R."/>
            <person name="Spillane C."/>
            <person name="Robinson S.J."/>
            <person name="Links M.G."/>
            <person name="Clarke C."/>
            <person name="Higgins E.E."/>
            <person name="Huebert T."/>
            <person name="Sharpe A.G."/>
            <person name="Parkin I.A."/>
        </authorList>
    </citation>
    <scope>NUCLEOTIDE SEQUENCE [LARGE SCALE GENOMIC DNA]</scope>
    <source>
        <strain evidence="8">cv. DH55</strain>
    </source>
</reference>
<feature type="domain" description="MADS-box" evidence="7">
    <location>
        <begin position="7"/>
        <end position="55"/>
    </location>
</feature>
<accession>A0ABM0SKJ6</accession>
<dbReference type="PANTHER" id="PTHR11945">
    <property type="entry name" value="MADS BOX PROTEIN"/>
    <property type="match status" value="1"/>
</dbReference>
<dbReference type="GeneID" id="104698797"/>
<dbReference type="SUPFAM" id="SSF55455">
    <property type="entry name" value="SRF-like"/>
    <property type="match status" value="1"/>
</dbReference>